<evidence type="ECO:0000256" key="3">
    <source>
        <dbReference type="ARBA" id="ARBA00022692"/>
    </source>
</evidence>
<keyword evidence="5 7" id="KW-0472">Membrane</keyword>
<dbReference type="PANTHER" id="PTHR45649">
    <property type="entry name" value="AMINO-ACID PERMEASE BAT1"/>
    <property type="match status" value="1"/>
</dbReference>
<evidence type="ECO:0000256" key="4">
    <source>
        <dbReference type="ARBA" id="ARBA00022989"/>
    </source>
</evidence>
<evidence type="ECO:0000259" key="8">
    <source>
        <dbReference type="PROSITE" id="PS50850"/>
    </source>
</evidence>
<feature type="transmembrane region" description="Helical" evidence="7">
    <location>
        <begin position="347"/>
        <end position="373"/>
    </location>
</feature>
<dbReference type="Pfam" id="PF13520">
    <property type="entry name" value="AA_permease_2"/>
    <property type="match status" value="1"/>
</dbReference>
<dbReference type="InterPro" id="IPR036259">
    <property type="entry name" value="MFS_trans_sf"/>
</dbReference>
<dbReference type="Gene3D" id="1.20.1740.10">
    <property type="entry name" value="Amino acid/polyamine transporter I"/>
    <property type="match status" value="1"/>
</dbReference>
<feature type="transmembrane region" description="Helical" evidence="7">
    <location>
        <begin position="394"/>
        <end position="416"/>
    </location>
</feature>
<feature type="region of interest" description="Disordered" evidence="6">
    <location>
        <begin position="585"/>
        <end position="610"/>
    </location>
</feature>
<sequence length="847" mass="92310">MSSTKERSSSEEKPRIEEGQILTPEVLKEAANRRTSVVTKDGRVVNAAGYEDQLQRQYGLLSICGLALTIDNAWVAFAGSLSIAVLNGGPAGILYEFIVSCIYYAFIGASIAELASAIPSSGGVYHWASVTGGQKYGRVLGFFTGWLNFFGWIFDVASIASIPANVAVQMYICFHPDFVPEKWHSYVAFLIITWLCTAFVIFCNRLMPYLQHIGLFLVVVGGLVTIIVCAAMPAQHATNTFVWGNFNVNNLTGWSGGVAFLSGVLNGAFTIGTPDAVTHMAEELPNPKVDLPKAVFAQVGLGFVTTFCYAIAVFYAISDLDAVTHSSGSFPIAVVYSQATGSAGGTFGLLLIVFLSVMICTVGTLMMVGRLWWVLARDNATPFSPFFSRVNTKLSCPIEATVFCAILTSGFGAIQIGSSTAFTDLVGSFIILTTISYFLAFFPHIMSKRQNVPPGPFWMGRWGYLVNGIACALIVFFNIFFCFPYGFPVDPISLMNWNSVILVGCLFLTGAWWFIHGRKKYPEAERASVFLRAGASNLLATLFMAPLSAWLMQVNPWIPYLTGTLISVSALLAFPFIPETLGYRKSSCRPSSHASTPSTEIHPRPLHTSRAPGPRFTDFAARWTGRLKDATAFLTGDWRILALVLSFFGHAPMASSSQLLLQYMSKRYNITFSDATLLLTVYNGVKVLLLFVLLPYLSTLVMRTFRLSGQRKDLYLARASQVCVLVGYILVGLSPNVPTVVISMAIASLGMGTYLLIRSFITSLVPGHHIARVYSIITLVDTVGAMLGGPMLAGLFKRGLAMGDGWNGLPFFFLGLISAAFAVLMFVVRMRPGEGQIKLLDEGREEL</sequence>
<dbReference type="InterPro" id="IPR002293">
    <property type="entry name" value="AA/rel_permease1"/>
</dbReference>
<feature type="transmembrane region" description="Helical" evidence="7">
    <location>
        <begin position="640"/>
        <end position="661"/>
    </location>
</feature>
<dbReference type="STRING" id="329884.A0A4V5NL50"/>
<dbReference type="GO" id="GO:0016020">
    <property type="term" value="C:membrane"/>
    <property type="evidence" value="ECO:0007669"/>
    <property type="project" value="UniProtKB-SubCell"/>
</dbReference>
<feature type="transmembrane region" description="Helical" evidence="7">
    <location>
        <begin position="60"/>
        <end position="85"/>
    </location>
</feature>
<evidence type="ECO:0000256" key="1">
    <source>
        <dbReference type="ARBA" id="ARBA00004141"/>
    </source>
</evidence>
<feature type="transmembrane region" description="Helical" evidence="7">
    <location>
        <begin position="499"/>
        <end position="517"/>
    </location>
</feature>
<feature type="transmembrane region" description="Helical" evidence="7">
    <location>
        <begin position="529"/>
        <end position="551"/>
    </location>
</feature>
<feature type="transmembrane region" description="Helical" evidence="7">
    <location>
        <begin position="808"/>
        <end position="828"/>
    </location>
</feature>
<dbReference type="Proteomes" id="UP000309340">
    <property type="component" value="Unassembled WGS sequence"/>
</dbReference>
<dbReference type="EMBL" id="NAJQ01000014">
    <property type="protein sequence ID" value="TKA83209.1"/>
    <property type="molecule type" value="Genomic_DNA"/>
</dbReference>
<feature type="transmembrane region" description="Helical" evidence="7">
    <location>
        <begin position="714"/>
        <end position="734"/>
    </location>
</feature>
<feature type="transmembrane region" description="Helical" evidence="7">
    <location>
        <begin position="740"/>
        <end position="761"/>
    </location>
</feature>
<feature type="transmembrane region" description="Helical" evidence="7">
    <location>
        <begin position="183"/>
        <end position="203"/>
    </location>
</feature>
<feature type="domain" description="Major facilitator superfamily (MFS) profile" evidence="8">
    <location>
        <begin position="639"/>
        <end position="847"/>
    </location>
</feature>
<keyword evidence="2" id="KW-0813">Transport</keyword>
<feature type="compositionally biased region" description="Polar residues" evidence="6">
    <location>
        <begin position="588"/>
        <end position="599"/>
    </location>
</feature>
<feature type="transmembrane region" description="Helical" evidence="7">
    <location>
        <begin position="294"/>
        <end position="317"/>
    </location>
</feature>
<dbReference type="PANTHER" id="PTHR45649:SF27">
    <property type="entry name" value="CHOLINE TRANSPORTER (EUROFUNG)"/>
    <property type="match status" value="1"/>
</dbReference>
<gene>
    <name evidence="9" type="ORF">B0A55_00655</name>
</gene>
<feature type="transmembrane region" description="Helical" evidence="7">
    <location>
        <begin position="681"/>
        <end position="702"/>
    </location>
</feature>
<dbReference type="InterPro" id="IPR011701">
    <property type="entry name" value="MFS"/>
</dbReference>
<keyword evidence="10" id="KW-1185">Reference proteome</keyword>
<evidence type="ECO:0000313" key="9">
    <source>
        <dbReference type="EMBL" id="TKA83209.1"/>
    </source>
</evidence>
<feature type="transmembrane region" description="Helical" evidence="7">
    <location>
        <begin position="97"/>
        <end position="118"/>
    </location>
</feature>
<feature type="transmembrane region" description="Helical" evidence="7">
    <location>
        <begin position="139"/>
        <end position="163"/>
    </location>
</feature>
<dbReference type="SUPFAM" id="SSF103473">
    <property type="entry name" value="MFS general substrate transporter"/>
    <property type="match status" value="1"/>
</dbReference>
<reference evidence="9 10" key="1">
    <citation type="submission" date="2017-03" db="EMBL/GenBank/DDBJ databases">
        <title>Genomes of endolithic fungi from Antarctica.</title>
        <authorList>
            <person name="Coleine C."/>
            <person name="Masonjones S."/>
            <person name="Stajich J.E."/>
        </authorList>
    </citation>
    <scope>NUCLEOTIDE SEQUENCE [LARGE SCALE GENOMIC DNA]</scope>
    <source>
        <strain evidence="9 10">CCFEE 5184</strain>
    </source>
</reference>
<comment type="caution">
    <text evidence="9">The sequence shown here is derived from an EMBL/GenBank/DDBJ whole genome shotgun (WGS) entry which is preliminary data.</text>
</comment>
<name>A0A4V5NL50_9PEZI</name>
<comment type="subcellular location">
    <subcellularLocation>
        <location evidence="1">Membrane</location>
        <topology evidence="1">Multi-pass membrane protein</topology>
    </subcellularLocation>
</comment>
<protein>
    <recommendedName>
        <fullName evidence="8">Major facilitator superfamily (MFS) profile domain-containing protein</fullName>
    </recommendedName>
</protein>
<feature type="transmembrane region" description="Helical" evidence="7">
    <location>
        <begin position="557"/>
        <end position="577"/>
    </location>
</feature>
<proteinExistence type="predicted"/>
<dbReference type="AlphaFoldDB" id="A0A4V5NL50"/>
<feature type="transmembrane region" description="Helical" evidence="7">
    <location>
        <begin position="422"/>
        <end position="442"/>
    </location>
</feature>
<evidence type="ECO:0000256" key="6">
    <source>
        <dbReference type="SAM" id="MobiDB-lite"/>
    </source>
</evidence>
<evidence type="ECO:0000256" key="5">
    <source>
        <dbReference type="ARBA" id="ARBA00023136"/>
    </source>
</evidence>
<dbReference type="Pfam" id="PF07690">
    <property type="entry name" value="MFS_1"/>
    <property type="match status" value="1"/>
</dbReference>
<dbReference type="OrthoDB" id="3900342at2759"/>
<feature type="transmembrane region" description="Helical" evidence="7">
    <location>
        <begin position="462"/>
        <end position="487"/>
    </location>
</feature>
<keyword evidence="4 7" id="KW-1133">Transmembrane helix</keyword>
<evidence type="ECO:0000313" key="10">
    <source>
        <dbReference type="Proteomes" id="UP000309340"/>
    </source>
</evidence>
<evidence type="ECO:0000256" key="7">
    <source>
        <dbReference type="SAM" id="Phobius"/>
    </source>
</evidence>
<feature type="transmembrane region" description="Helical" evidence="7">
    <location>
        <begin position="254"/>
        <end position="273"/>
    </location>
</feature>
<evidence type="ECO:0000256" key="2">
    <source>
        <dbReference type="ARBA" id="ARBA00022448"/>
    </source>
</evidence>
<keyword evidence="3 7" id="KW-0812">Transmembrane</keyword>
<dbReference type="InterPro" id="IPR020846">
    <property type="entry name" value="MFS_dom"/>
</dbReference>
<dbReference type="Gene3D" id="1.20.1250.20">
    <property type="entry name" value="MFS general substrate transporter like domains"/>
    <property type="match status" value="1"/>
</dbReference>
<dbReference type="PROSITE" id="PS50850">
    <property type="entry name" value="MFS"/>
    <property type="match status" value="1"/>
</dbReference>
<accession>A0A4V5NL50</accession>
<organism evidence="9 10">
    <name type="scientific">Friedmanniomyces simplex</name>
    <dbReference type="NCBI Taxonomy" id="329884"/>
    <lineage>
        <taxon>Eukaryota</taxon>
        <taxon>Fungi</taxon>
        <taxon>Dikarya</taxon>
        <taxon>Ascomycota</taxon>
        <taxon>Pezizomycotina</taxon>
        <taxon>Dothideomycetes</taxon>
        <taxon>Dothideomycetidae</taxon>
        <taxon>Mycosphaerellales</taxon>
        <taxon>Teratosphaeriaceae</taxon>
        <taxon>Friedmanniomyces</taxon>
    </lineage>
</organism>
<feature type="transmembrane region" description="Helical" evidence="7">
    <location>
        <begin position="215"/>
        <end position="234"/>
    </location>
</feature>
<dbReference type="GO" id="GO:0022857">
    <property type="term" value="F:transmembrane transporter activity"/>
    <property type="evidence" value="ECO:0007669"/>
    <property type="project" value="InterPro"/>
</dbReference>
<feature type="transmembrane region" description="Helical" evidence="7">
    <location>
        <begin position="773"/>
        <end position="796"/>
    </location>
</feature>